<dbReference type="RefSeq" id="WP_160497121.1">
    <property type="nucleotide sequence ID" value="NZ_WUBI01000001.1"/>
</dbReference>
<dbReference type="SUPFAM" id="SSF109854">
    <property type="entry name" value="DinB/YfiT-like putative metalloenzymes"/>
    <property type="match status" value="1"/>
</dbReference>
<reference evidence="2 3" key="1">
    <citation type="submission" date="2019-12" db="EMBL/GenBank/DDBJ databases">
        <title>Paenibacillus sp. nov., an endophytic bacterium isolated from the stem of Dendrobium.</title>
        <authorList>
            <person name="Zhao R."/>
        </authorList>
    </citation>
    <scope>NUCLEOTIDE SEQUENCE [LARGE SCALE GENOMIC DNA]</scope>
    <source>
        <strain evidence="2 3">HJL G12</strain>
    </source>
</reference>
<evidence type="ECO:0000313" key="2">
    <source>
        <dbReference type="EMBL" id="MWV43640.1"/>
    </source>
</evidence>
<accession>A0A7X3LGW5</accession>
<dbReference type="Gene3D" id="1.20.120.450">
    <property type="entry name" value="dinb family like domain"/>
    <property type="match status" value="1"/>
</dbReference>
<gene>
    <name evidence="2" type="ORF">GRF59_08325</name>
</gene>
<sequence length="153" mass="17791">MNTKQEKLEAFAELIGFTESLESLTESQWTGPIAEGKWSPRDIISHIMLWDRYFLEHAVLPMAEHRPLTLKDLDFNAFNRDASAYGLTQSRQDLIQQAVEARSRLLEVMQDIPESEFGYKHGDIMSVDEYLIDFYEHDRHHMGQIDTYRAALA</sequence>
<comment type="caution">
    <text evidence="2">The sequence shown here is derived from an EMBL/GenBank/DDBJ whole genome shotgun (WGS) entry which is preliminary data.</text>
</comment>
<keyword evidence="3" id="KW-1185">Reference proteome</keyword>
<proteinExistence type="predicted"/>
<dbReference type="InterPro" id="IPR034660">
    <property type="entry name" value="DinB/YfiT-like"/>
</dbReference>
<dbReference type="EMBL" id="WUBI01000001">
    <property type="protein sequence ID" value="MWV43640.1"/>
    <property type="molecule type" value="Genomic_DNA"/>
</dbReference>
<evidence type="ECO:0000313" key="3">
    <source>
        <dbReference type="Proteomes" id="UP000460318"/>
    </source>
</evidence>
<protein>
    <submittedName>
        <fullName evidence="2">DinB family protein</fullName>
    </submittedName>
</protein>
<organism evidence="2 3">
    <name type="scientific">Paenibacillus dendrobii</name>
    <dbReference type="NCBI Taxonomy" id="2691084"/>
    <lineage>
        <taxon>Bacteria</taxon>
        <taxon>Bacillati</taxon>
        <taxon>Bacillota</taxon>
        <taxon>Bacilli</taxon>
        <taxon>Bacillales</taxon>
        <taxon>Paenibacillaceae</taxon>
        <taxon>Paenibacillus</taxon>
    </lineage>
</organism>
<dbReference type="AlphaFoldDB" id="A0A7X3LGW5"/>
<evidence type="ECO:0000259" key="1">
    <source>
        <dbReference type="Pfam" id="PF12867"/>
    </source>
</evidence>
<dbReference type="Proteomes" id="UP000460318">
    <property type="component" value="Unassembled WGS sequence"/>
</dbReference>
<dbReference type="InterPro" id="IPR024775">
    <property type="entry name" value="DinB-like"/>
</dbReference>
<feature type="domain" description="DinB-like" evidence="1">
    <location>
        <begin position="18"/>
        <end position="145"/>
    </location>
</feature>
<dbReference type="Pfam" id="PF12867">
    <property type="entry name" value="DinB_2"/>
    <property type="match status" value="1"/>
</dbReference>
<name>A0A7X3LGW5_9BACL</name>